<keyword evidence="13" id="KW-1185">Reference proteome</keyword>
<dbReference type="Gene3D" id="1.20.1560.10">
    <property type="entry name" value="ABC transporter type 1, transmembrane domain"/>
    <property type="match status" value="1"/>
</dbReference>
<evidence type="ECO:0000256" key="7">
    <source>
        <dbReference type="ARBA" id="ARBA00022989"/>
    </source>
</evidence>
<dbReference type="PROSITE" id="PS50893">
    <property type="entry name" value="ABC_TRANSPORTER_2"/>
    <property type="match status" value="1"/>
</dbReference>
<dbReference type="NCBIfam" id="TIGR01194">
    <property type="entry name" value="cyc_pep_trnsptr"/>
    <property type="match status" value="1"/>
</dbReference>
<dbReference type="InterPro" id="IPR017871">
    <property type="entry name" value="ABC_transporter-like_CS"/>
</dbReference>
<keyword evidence="3" id="KW-0813">Transport</keyword>
<feature type="transmembrane region" description="Helical" evidence="9">
    <location>
        <begin position="254"/>
        <end position="272"/>
    </location>
</feature>
<evidence type="ECO:0000256" key="3">
    <source>
        <dbReference type="ARBA" id="ARBA00022448"/>
    </source>
</evidence>
<dbReference type="InterPro" id="IPR050095">
    <property type="entry name" value="ECF_ABC_transporter_ATP-bd"/>
</dbReference>
<comment type="subcellular location">
    <subcellularLocation>
        <location evidence="1">Cell membrane</location>
        <topology evidence="1">Multi-pass membrane protein</topology>
    </subcellularLocation>
</comment>
<comment type="similarity">
    <text evidence="2">Belongs to the ABC transporter superfamily.</text>
</comment>
<feature type="transmembrane region" description="Helical" evidence="9">
    <location>
        <begin position="154"/>
        <end position="172"/>
    </location>
</feature>
<proteinExistence type="inferred from homology"/>
<evidence type="ECO:0000313" key="12">
    <source>
        <dbReference type="EMBL" id="CAH1205385.1"/>
    </source>
</evidence>
<protein>
    <submittedName>
        <fullName evidence="12">ABC transporter ATP-binding/permease protein YojI</fullName>
    </submittedName>
</protein>
<dbReference type="PANTHER" id="PTHR43553:SF11">
    <property type="entry name" value="ABC TRANSPORTER ATP-BINDING_PERMEASE PROTEIN YOJI"/>
    <property type="match status" value="1"/>
</dbReference>
<keyword evidence="6 12" id="KW-0067">ATP-binding</keyword>
<evidence type="ECO:0000259" key="11">
    <source>
        <dbReference type="PROSITE" id="PS50929"/>
    </source>
</evidence>
<dbReference type="InterPro" id="IPR036640">
    <property type="entry name" value="ABC1_TM_sf"/>
</dbReference>
<dbReference type="InterPro" id="IPR003593">
    <property type="entry name" value="AAA+_ATPase"/>
</dbReference>
<evidence type="ECO:0000313" key="13">
    <source>
        <dbReference type="Proteomes" id="UP000838686"/>
    </source>
</evidence>
<dbReference type="Pfam" id="PF00005">
    <property type="entry name" value="ABC_tran"/>
    <property type="match status" value="1"/>
</dbReference>
<accession>A0ABN8GEE0</accession>
<dbReference type="InterPro" id="IPR003439">
    <property type="entry name" value="ABC_transporter-like_ATP-bd"/>
</dbReference>
<keyword evidence="7 9" id="KW-1133">Transmembrane helix</keyword>
<dbReference type="SUPFAM" id="SSF90123">
    <property type="entry name" value="ABC transporter transmembrane region"/>
    <property type="match status" value="1"/>
</dbReference>
<reference evidence="12" key="1">
    <citation type="submission" date="2022-01" db="EMBL/GenBank/DDBJ databases">
        <authorList>
            <person name="Criscuolo A."/>
        </authorList>
    </citation>
    <scope>NUCLEOTIDE SEQUENCE</scope>
    <source>
        <strain evidence="12">CIP111893</strain>
    </source>
</reference>
<dbReference type="InterPro" id="IPR005898">
    <property type="entry name" value="Cyc_pep_transpt_SyrD/YojI"/>
</dbReference>
<feature type="transmembrane region" description="Helical" evidence="9">
    <location>
        <begin position="6"/>
        <end position="28"/>
    </location>
</feature>
<feature type="transmembrane region" description="Helical" evidence="9">
    <location>
        <begin position="123"/>
        <end position="148"/>
    </location>
</feature>
<dbReference type="InterPro" id="IPR027417">
    <property type="entry name" value="P-loop_NTPase"/>
</dbReference>
<dbReference type="RefSeq" id="WP_236342153.1">
    <property type="nucleotide sequence ID" value="NZ_CAKMMF010000011.1"/>
</dbReference>
<sequence length="636" mass="71521">MPSVSWIWNGVFILAMLAALWSIGAALVGIKKGARRYGGGSGWRNLYNIGLAAAFYGWLGFCLYECRRLFEPEQSASAFWQDAPASGVLAVVVLFAALLLIGVHLTLVMLYPKEKERPYGSMMLLSFVSGIGNASMIFVVNAAIAGSGTVRLHMLPYFVLGMLFFVFGQRLLRLRLIRMTNGIVYDKRMEVISNILNAPYENVETMERGKIETCLNNDTETVSSFANKLVSMGTWSVTIAAGFVYLAFISMEGFLLSLGVVLLASMLFFTLIKSANRLWEETRDIQNVFFKFIHDLIYGFKELYLHRNKARDFRDNMGASCETYRDKRIMAEGKVANVVVIGDMLFAAVIGCVVFAFPYLFASIQEGSLRSFVFVFLYMAGPLTSILNSLPELFQARISWNRMKQFSKDLSGFQERPWEEVRLDSPASELTLKLEEARYEYRKNEEQAFAVGPIDYEFRSGELIFIVGGNGSGKSTLAKLITGLYEPKDGVVTLNGKAMGAGDIGSHVSTIFSDAYLFDRLYGIDFASKEEEANGYLKLLGLQSKVRIQDGRFSTTQLSSGQRKRLALLVSYLDDKPICLFDEWAADQDPEYREFFYTNLLPDLKTRGKCVIVITHDDRYFDMADKVIKMEMGRIA</sequence>
<evidence type="ECO:0000256" key="6">
    <source>
        <dbReference type="ARBA" id="ARBA00022840"/>
    </source>
</evidence>
<keyword evidence="5" id="KW-0547">Nucleotide-binding</keyword>
<organism evidence="12 13">
    <name type="scientific">Paenibacillus plantiphilus</name>
    <dbReference type="NCBI Taxonomy" id="2905650"/>
    <lineage>
        <taxon>Bacteria</taxon>
        <taxon>Bacillati</taxon>
        <taxon>Bacillota</taxon>
        <taxon>Bacilli</taxon>
        <taxon>Bacillales</taxon>
        <taxon>Paenibacillaceae</taxon>
        <taxon>Paenibacillus</taxon>
    </lineage>
</organism>
<dbReference type="PROSITE" id="PS00211">
    <property type="entry name" value="ABC_TRANSPORTER_1"/>
    <property type="match status" value="1"/>
</dbReference>
<feature type="transmembrane region" description="Helical" evidence="9">
    <location>
        <begin position="335"/>
        <end position="360"/>
    </location>
</feature>
<dbReference type="SUPFAM" id="SSF52540">
    <property type="entry name" value="P-loop containing nucleoside triphosphate hydrolases"/>
    <property type="match status" value="1"/>
</dbReference>
<evidence type="ECO:0000256" key="4">
    <source>
        <dbReference type="ARBA" id="ARBA00022692"/>
    </source>
</evidence>
<dbReference type="EMBL" id="CAKMMF010000011">
    <property type="protein sequence ID" value="CAH1205385.1"/>
    <property type="molecule type" value="Genomic_DNA"/>
</dbReference>
<evidence type="ECO:0000256" key="8">
    <source>
        <dbReference type="ARBA" id="ARBA00023136"/>
    </source>
</evidence>
<keyword evidence="8 9" id="KW-0472">Membrane</keyword>
<feature type="domain" description="ABC transporter" evidence="10">
    <location>
        <begin position="432"/>
        <end position="636"/>
    </location>
</feature>
<feature type="transmembrane region" description="Helical" evidence="9">
    <location>
        <begin position="90"/>
        <end position="111"/>
    </location>
</feature>
<evidence type="ECO:0000256" key="9">
    <source>
        <dbReference type="SAM" id="Phobius"/>
    </source>
</evidence>
<feature type="transmembrane region" description="Helical" evidence="9">
    <location>
        <begin position="372"/>
        <end position="394"/>
    </location>
</feature>
<feature type="transmembrane region" description="Helical" evidence="9">
    <location>
        <begin position="229"/>
        <end position="248"/>
    </location>
</feature>
<dbReference type="GO" id="GO:0005524">
    <property type="term" value="F:ATP binding"/>
    <property type="evidence" value="ECO:0007669"/>
    <property type="project" value="UniProtKB-KW"/>
</dbReference>
<feature type="transmembrane region" description="Helical" evidence="9">
    <location>
        <begin position="49"/>
        <end position="70"/>
    </location>
</feature>
<keyword evidence="4 9" id="KW-0812">Transmembrane</keyword>
<evidence type="ECO:0000256" key="5">
    <source>
        <dbReference type="ARBA" id="ARBA00022741"/>
    </source>
</evidence>
<evidence type="ECO:0000256" key="1">
    <source>
        <dbReference type="ARBA" id="ARBA00004651"/>
    </source>
</evidence>
<dbReference type="InterPro" id="IPR011527">
    <property type="entry name" value="ABC1_TM_dom"/>
</dbReference>
<gene>
    <name evidence="12" type="primary">yojI</name>
    <name evidence="12" type="ORF">PAECIP111893_02336</name>
</gene>
<dbReference type="SMART" id="SM00382">
    <property type="entry name" value="AAA"/>
    <property type="match status" value="1"/>
</dbReference>
<dbReference type="Gene3D" id="3.40.50.300">
    <property type="entry name" value="P-loop containing nucleotide triphosphate hydrolases"/>
    <property type="match status" value="1"/>
</dbReference>
<name>A0ABN8GEE0_9BACL</name>
<dbReference type="PROSITE" id="PS50929">
    <property type="entry name" value="ABC_TM1F"/>
    <property type="match status" value="1"/>
</dbReference>
<dbReference type="PANTHER" id="PTHR43553">
    <property type="entry name" value="HEAVY METAL TRANSPORTER"/>
    <property type="match status" value="1"/>
</dbReference>
<evidence type="ECO:0000256" key="2">
    <source>
        <dbReference type="ARBA" id="ARBA00005417"/>
    </source>
</evidence>
<comment type="caution">
    <text evidence="12">The sequence shown here is derived from an EMBL/GenBank/DDBJ whole genome shotgun (WGS) entry which is preliminary data.</text>
</comment>
<feature type="domain" description="ABC transmembrane type-1" evidence="11">
    <location>
        <begin position="122"/>
        <end position="395"/>
    </location>
</feature>
<evidence type="ECO:0000259" key="10">
    <source>
        <dbReference type="PROSITE" id="PS50893"/>
    </source>
</evidence>
<dbReference type="Proteomes" id="UP000838686">
    <property type="component" value="Unassembled WGS sequence"/>
</dbReference>